<name>A0A344UQ98_9ACTN</name>
<evidence type="ECO:0000313" key="3">
    <source>
        <dbReference type="EMBL" id="AXE37446.1"/>
    </source>
</evidence>
<dbReference type="Proteomes" id="UP000251995">
    <property type="component" value="Chromosome"/>
</dbReference>
<dbReference type="OrthoDB" id="5184890at2"/>
<dbReference type="EMBL" id="CP025198">
    <property type="protein sequence ID" value="AXE37446.1"/>
    <property type="molecule type" value="Genomic_DNA"/>
</dbReference>
<dbReference type="Gene3D" id="3.30.370.10">
    <property type="entry name" value="Barstar-like"/>
    <property type="match status" value="1"/>
</dbReference>
<organism evidence="3 4">
    <name type="scientific">Acidipropionibacterium virtanenii</name>
    <dbReference type="NCBI Taxonomy" id="2057246"/>
    <lineage>
        <taxon>Bacteria</taxon>
        <taxon>Bacillati</taxon>
        <taxon>Actinomycetota</taxon>
        <taxon>Actinomycetes</taxon>
        <taxon>Propionibacteriales</taxon>
        <taxon>Propionibacteriaceae</taxon>
        <taxon>Acidipropionibacterium</taxon>
    </lineage>
</organism>
<dbReference type="RefSeq" id="WP_114043600.1">
    <property type="nucleotide sequence ID" value="NZ_CP025198.1"/>
</dbReference>
<dbReference type="AlphaFoldDB" id="A0A344UQ98"/>
<evidence type="ECO:0000313" key="4">
    <source>
        <dbReference type="Proteomes" id="UP000251995"/>
    </source>
</evidence>
<proteinExistence type="inferred from homology"/>
<sequence>MENTVNLDIIDETFIGVLADWQGFDGFATRLHNRGYVVRSVRGHKCRTIDTMIDEFSAALQFPWYFGENWPAFDECICDLDWMSLSPERTDFGLGIVIAIPHSEQMLKDARSIRLPDLVDVLNGAAQEFGTTLDAGNWWDHGPITFKVILHGETPSDLDRWRGAGADIAMTPVDGA</sequence>
<accession>A0A344UQ98</accession>
<dbReference type="InterPro" id="IPR000468">
    <property type="entry name" value="Barstar"/>
</dbReference>
<dbReference type="InterPro" id="IPR035905">
    <property type="entry name" value="Barstar-like_sf"/>
</dbReference>
<dbReference type="SUPFAM" id="SSF52038">
    <property type="entry name" value="Barstar-related"/>
    <property type="match status" value="1"/>
</dbReference>
<reference evidence="3 4" key="1">
    <citation type="submission" date="2017-12" db="EMBL/GenBank/DDBJ databases">
        <title>The whole genome sequence of the Acidipropionibacterium virtanenii sp. nov. type strain JS278.</title>
        <authorList>
            <person name="Laine P."/>
            <person name="Deptula P."/>
            <person name="Varmanen P."/>
            <person name="Auvinen P."/>
        </authorList>
    </citation>
    <scope>NUCLEOTIDE SEQUENCE [LARGE SCALE GENOMIC DNA]</scope>
    <source>
        <strain evidence="3 4">JS278</strain>
    </source>
</reference>
<dbReference type="KEGG" id="acij:JS278_00249"/>
<comment type="similarity">
    <text evidence="1">Belongs to the barstar family.</text>
</comment>
<keyword evidence="4" id="KW-1185">Reference proteome</keyword>
<evidence type="ECO:0000259" key="2">
    <source>
        <dbReference type="Pfam" id="PF01337"/>
    </source>
</evidence>
<gene>
    <name evidence="3" type="ORF">JS278_00249</name>
</gene>
<dbReference type="Pfam" id="PF01337">
    <property type="entry name" value="Barstar"/>
    <property type="match status" value="1"/>
</dbReference>
<evidence type="ECO:0000256" key="1">
    <source>
        <dbReference type="ARBA" id="ARBA00006845"/>
    </source>
</evidence>
<protein>
    <recommendedName>
        <fullName evidence="2">Barstar (barnase inhibitor) domain-containing protein</fullName>
    </recommendedName>
</protein>
<feature type="domain" description="Barstar (barnase inhibitor)" evidence="2">
    <location>
        <begin position="38"/>
        <end position="130"/>
    </location>
</feature>